<sequence length="60" mass="7389">MMQRLHGFYCPYVREKRQCFAAQYYLAAFFIKKWRITCSPIANFHIFKKHAPFSLYDNQY</sequence>
<evidence type="ECO:0000313" key="1">
    <source>
        <dbReference type="EMBL" id="SBV94941.1"/>
    </source>
</evidence>
<name>A0A212J652_9DELT</name>
<reference evidence="1" key="1">
    <citation type="submission" date="2016-04" db="EMBL/GenBank/DDBJ databases">
        <authorList>
            <person name="Evans L.H."/>
            <person name="Alamgir A."/>
            <person name="Owens N."/>
            <person name="Weber N.D."/>
            <person name="Virtaneva K."/>
            <person name="Barbian K."/>
            <person name="Babar A."/>
            <person name="Rosenke K."/>
        </authorList>
    </citation>
    <scope>NUCLEOTIDE SEQUENCE</scope>
    <source>
        <strain evidence="1">86</strain>
    </source>
</reference>
<gene>
    <name evidence="1" type="ORF">KL86DPRO_10785</name>
</gene>
<accession>A0A212J652</accession>
<protein>
    <submittedName>
        <fullName evidence="1">Uncharacterized protein</fullName>
    </submittedName>
</protein>
<dbReference type="AlphaFoldDB" id="A0A212J652"/>
<dbReference type="EMBL" id="FLUQ01000001">
    <property type="protein sequence ID" value="SBV94941.1"/>
    <property type="molecule type" value="Genomic_DNA"/>
</dbReference>
<organism evidence="1">
    <name type="scientific">uncultured delta proteobacterium</name>
    <dbReference type="NCBI Taxonomy" id="34034"/>
    <lineage>
        <taxon>Bacteria</taxon>
        <taxon>Deltaproteobacteria</taxon>
        <taxon>environmental samples</taxon>
    </lineage>
</organism>
<proteinExistence type="predicted"/>